<comment type="caution">
    <text evidence="1">The sequence shown here is derived from an EMBL/GenBank/DDBJ whole genome shotgun (WGS) entry which is preliminary data.</text>
</comment>
<name>A0A5B0NEL2_PUCGR</name>
<protein>
    <submittedName>
        <fullName evidence="1">Uncharacterized protein</fullName>
    </submittedName>
</protein>
<organism evidence="1 2">
    <name type="scientific">Puccinia graminis f. sp. tritici</name>
    <dbReference type="NCBI Taxonomy" id="56615"/>
    <lineage>
        <taxon>Eukaryota</taxon>
        <taxon>Fungi</taxon>
        <taxon>Dikarya</taxon>
        <taxon>Basidiomycota</taxon>
        <taxon>Pucciniomycotina</taxon>
        <taxon>Pucciniomycetes</taxon>
        <taxon>Pucciniales</taxon>
        <taxon>Pucciniaceae</taxon>
        <taxon>Puccinia</taxon>
    </lineage>
</organism>
<proteinExistence type="predicted"/>
<gene>
    <name evidence="1" type="ORF">PGT21_036469</name>
</gene>
<accession>A0A5B0NEL2</accession>
<evidence type="ECO:0000313" key="2">
    <source>
        <dbReference type="Proteomes" id="UP000324748"/>
    </source>
</evidence>
<dbReference type="Proteomes" id="UP000324748">
    <property type="component" value="Unassembled WGS sequence"/>
</dbReference>
<evidence type="ECO:0000313" key="1">
    <source>
        <dbReference type="EMBL" id="KAA1087771.1"/>
    </source>
</evidence>
<sequence>MAKAADDHSKTAVLKTNWQHGTHRFHTAENAYPDVFCSKLRVGRDLDCQIIQHIRLPAFRPTFVNQAKQSGLHQVQVSFTKQHCLFHTLSTLIRKNYHLIHPPTPSVTNRPVARLSPLVLKKCISLALKNSLRITIRSQSFIFEHKPSAWSATNSP</sequence>
<dbReference type="EMBL" id="VSWC01000105">
    <property type="protein sequence ID" value="KAA1087771.1"/>
    <property type="molecule type" value="Genomic_DNA"/>
</dbReference>
<keyword evidence="2" id="KW-1185">Reference proteome</keyword>
<dbReference type="AlphaFoldDB" id="A0A5B0NEL2"/>
<reference evidence="1 2" key="1">
    <citation type="submission" date="2019-05" db="EMBL/GenBank/DDBJ databases">
        <title>Emergence of the Ug99 lineage of the wheat stem rust pathogen through somatic hybridization.</title>
        <authorList>
            <person name="Li F."/>
            <person name="Upadhyaya N.M."/>
            <person name="Sperschneider J."/>
            <person name="Matny O."/>
            <person name="Nguyen-Phuc H."/>
            <person name="Mago R."/>
            <person name="Raley C."/>
            <person name="Miller M.E."/>
            <person name="Silverstein K.A.T."/>
            <person name="Henningsen E."/>
            <person name="Hirsch C.D."/>
            <person name="Visser B."/>
            <person name="Pretorius Z.A."/>
            <person name="Steffenson B.J."/>
            <person name="Schwessinger B."/>
            <person name="Dodds P.N."/>
            <person name="Figueroa M."/>
        </authorList>
    </citation>
    <scope>NUCLEOTIDE SEQUENCE [LARGE SCALE GENOMIC DNA]</scope>
    <source>
        <strain evidence="1">21-0</strain>
    </source>
</reference>